<keyword evidence="1" id="KW-0472">Membrane</keyword>
<evidence type="ECO:0000313" key="3">
    <source>
        <dbReference type="Proteomes" id="UP000226192"/>
    </source>
</evidence>
<name>A0A2C5XXY2_9HYPO</name>
<dbReference type="EMBL" id="NJET01000156">
    <property type="protein sequence ID" value="PHH60253.1"/>
    <property type="molecule type" value="Genomic_DNA"/>
</dbReference>
<evidence type="ECO:0008006" key="4">
    <source>
        <dbReference type="Google" id="ProtNLM"/>
    </source>
</evidence>
<protein>
    <recommendedName>
        <fullName evidence="4">Transmembrane protein</fullName>
    </recommendedName>
</protein>
<reference evidence="2 3" key="1">
    <citation type="submission" date="2017-06" db="EMBL/GenBank/DDBJ databases">
        <title>Ant-infecting Ophiocordyceps genomes reveal a high diversity of potential behavioral manipulation genes and a possible major role for enterotoxins.</title>
        <authorList>
            <person name="De Bekker C."/>
            <person name="Evans H.C."/>
            <person name="Brachmann A."/>
            <person name="Hughes D.P."/>
        </authorList>
    </citation>
    <scope>NUCLEOTIDE SEQUENCE [LARGE SCALE GENOMIC DNA]</scope>
    <source>
        <strain evidence="2 3">Map64</strain>
    </source>
</reference>
<proteinExistence type="predicted"/>
<organism evidence="2 3">
    <name type="scientific">Ophiocordyceps australis</name>
    <dbReference type="NCBI Taxonomy" id="1399860"/>
    <lineage>
        <taxon>Eukaryota</taxon>
        <taxon>Fungi</taxon>
        <taxon>Dikarya</taxon>
        <taxon>Ascomycota</taxon>
        <taxon>Pezizomycotina</taxon>
        <taxon>Sordariomycetes</taxon>
        <taxon>Hypocreomycetidae</taxon>
        <taxon>Hypocreales</taxon>
        <taxon>Ophiocordycipitaceae</taxon>
        <taxon>Ophiocordyceps</taxon>
    </lineage>
</organism>
<keyword evidence="1" id="KW-1133">Transmembrane helix</keyword>
<feature type="transmembrane region" description="Helical" evidence="1">
    <location>
        <begin position="68"/>
        <end position="90"/>
    </location>
</feature>
<dbReference type="AlphaFoldDB" id="A0A2C5XXY2"/>
<dbReference type="Proteomes" id="UP000226192">
    <property type="component" value="Unassembled WGS sequence"/>
</dbReference>
<evidence type="ECO:0000256" key="1">
    <source>
        <dbReference type="SAM" id="Phobius"/>
    </source>
</evidence>
<evidence type="ECO:0000313" key="2">
    <source>
        <dbReference type="EMBL" id="PHH60253.1"/>
    </source>
</evidence>
<keyword evidence="3" id="KW-1185">Reference proteome</keyword>
<keyword evidence="1" id="KW-0812">Transmembrane</keyword>
<accession>A0A2C5XXY2</accession>
<comment type="caution">
    <text evidence="2">The sequence shown here is derived from an EMBL/GenBank/DDBJ whole genome shotgun (WGS) entry which is preliminary data.</text>
</comment>
<sequence length="138" mass="15094">MTAADQPPFTLGSTWAMAATASVSGAPATATPMAPWPATQLDGDVDLRSRVLELVSGGTAGDKIVRGFLIGVALGLVVGGVCCCWVPCFGRRAQRERRQRRRRARRRDRDNNESTRLLYVLALPTWLSWRRRAGREAG</sequence>
<gene>
    <name evidence="2" type="ORF">CDD81_1912</name>
</gene>